<protein>
    <submittedName>
        <fullName evidence="1">Uncharacterized protein</fullName>
    </submittedName>
</protein>
<reference evidence="1 2" key="1">
    <citation type="submission" date="2024-03" db="EMBL/GenBank/DDBJ databases">
        <authorList>
            <person name="Gkanogiannis A."/>
            <person name="Becerra Lopez-Lavalle L."/>
        </authorList>
    </citation>
    <scope>NUCLEOTIDE SEQUENCE [LARGE SCALE GENOMIC DNA]</scope>
</reference>
<proteinExistence type="predicted"/>
<accession>A0ABP0XSG7</accession>
<evidence type="ECO:0000313" key="2">
    <source>
        <dbReference type="Proteomes" id="UP001642487"/>
    </source>
</evidence>
<evidence type="ECO:0000313" key="1">
    <source>
        <dbReference type="EMBL" id="CAK9309487.1"/>
    </source>
</evidence>
<keyword evidence="2" id="KW-1185">Reference proteome</keyword>
<gene>
    <name evidence="1" type="ORF">CITCOLO1_LOCUS1069</name>
</gene>
<organism evidence="1 2">
    <name type="scientific">Citrullus colocynthis</name>
    <name type="common">colocynth</name>
    <dbReference type="NCBI Taxonomy" id="252529"/>
    <lineage>
        <taxon>Eukaryota</taxon>
        <taxon>Viridiplantae</taxon>
        <taxon>Streptophyta</taxon>
        <taxon>Embryophyta</taxon>
        <taxon>Tracheophyta</taxon>
        <taxon>Spermatophyta</taxon>
        <taxon>Magnoliopsida</taxon>
        <taxon>eudicotyledons</taxon>
        <taxon>Gunneridae</taxon>
        <taxon>Pentapetalae</taxon>
        <taxon>rosids</taxon>
        <taxon>fabids</taxon>
        <taxon>Cucurbitales</taxon>
        <taxon>Cucurbitaceae</taxon>
        <taxon>Benincaseae</taxon>
        <taxon>Citrullus</taxon>
    </lineage>
</organism>
<name>A0ABP0XSG7_9ROSI</name>
<dbReference type="EMBL" id="OZ021735">
    <property type="protein sequence ID" value="CAK9309487.1"/>
    <property type="molecule type" value="Genomic_DNA"/>
</dbReference>
<dbReference type="Proteomes" id="UP001642487">
    <property type="component" value="Chromosome 1"/>
</dbReference>
<sequence length="214" mass="24398">MGAVQMSQVLEFVPRTITKLMNAQLWCPFDRDERMFEVGMVDAFGLYLGMSSLVSCSKSSDFRHTQERVWKNCLRLEGRVFSVWMDIRGSYSACGAEAVVVWEGRLELSFKIGAIFNSHSIRLYLPSLVAMLNKECLACRGYSKLPFEWFHIFHRGSKRHLVPDEILLKGIVSLTLPPLKKSREECKANVASCMLRSLISHLLPFTLLRIASDC</sequence>